<keyword evidence="6 7" id="KW-0472">Membrane</keyword>
<feature type="transmembrane region" description="Helical" evidence="7">
    <location>
        <begin position="318"/>
        <end position="336"/>
    </location>
</feature>
<evidence type="ECO:0000256" key="1">
    <source>
        <dbReference type="ARBA" id="ARBA00004651"/>
    </source>
</evidence>
<gene>
    <name evidence="9" type="ORF">BK022_18145</name>
</gene>
<dbReference type="InterPro" id="IPR020846">
    <property type="entry name" value="MFS_dom"/>
</dbReference>
<dbReference type="PROSITE" id="PS50850">
    <property type="entry name" value="MFS"/>
    <property type="match status" value="1"/>
</dbReference>
<dbReference type="GO" id="GO:0005886">
    <property type="term" value="C:plasma membrane"/>
    <property type="evidence" value="ECO:0007669"/>
    <property type="project" value="UniProtKB-SubCell"/>
</dbReference>
<feature type="transmembrane region" description="Helical" evidence="7">
    <location>
        <begin position="173"/>
        <end position="192"/>
    </location>
</feature>
<feature type="transmembrane region" description="Helical" evidence="7">
    <location>
        <begin position="264"/>
        <end position="284"/>
    </location>
</feature>
<dbReference type="Gene3D" id="1.20.1250.20">
    <property type="entry name" value="MFS general substrate transporter like domains"/>
    <property type="match status" value="2"/>
</dbReference>
<dbReference type="InterPro" id="IPR011701">
    <property type="entry name" value="MFS"/>
</dbReference>
<dbReference type="Proteomes" id="UP000180215">
    <property type="component" value="Unassembled WGS sequence"/>
</dbReference>
<evidence type="ECO:0000256" key="5">
    <source>
        <dbReference type="ARBA" id="ARBA00022989"/>
    </source>
</evidence>
<dbReference type="InterPro" id="IPR036259">
    <property type="entry name" value="MFS_trans_sf"/>
</dbReference>
<dbReference type="GO" id="GO:0022857">
    <property type="term" value="F:transmembrane transporter activity"/>
    <property type="evidence" value="ECO:0007669"/>
    <property type="project" value="InterPro"/>
</dbReference>
<feature type="transmembrane region" description="Helical" evidence="7">
    <location>
        <begin position="386"/>
        <end position="405"/>
    </location>
</feature>
<feature type="transmembrane region" description="Helical" evidence="7">
    <location>
        <begin position="357"/>
        <end position="380"/>
    </location>
</feature>
<dbReference type="Pfam" id="PF07690">
    <property type="entry name" value="MFS_1"/>
    <property type="match status" value="1"/>
</dbReference>
<feature type="transmembrane region" description="Helical" evidence="7">
    <location>
        <begin position="227"/>
        <end position="244"/>
    </location>
</feature>
<keyword evidence="3" id="KW-1003">Cell membrane</keyword>
<comment type="subcellular location">
    <subcellularLocation>
        <location evidence="1">Cell membrane</location>
        <topology evidence="1">Multi-pass membrane protein</topology>
    </subcellularLocation>
</comment>
<keyword evidence="2" id="KW-0813">Transport</keyword>
<feature type="transmembrane region" description="Helical" evidence="7">
    <location>
        <begin position="293"/>
        <end position="312"/>
    </location>
</feature>
<sequence length="407" mass="42717">MGLSLLVSAVEFYSFFVYATAAALVFGPLYFPAASPLTQSVGAWASFALAFFARPLGAVLFGHLGDRRGRREALTAAMLLMAISTASIGLLPDYAHAGWIAPALLGLLRFGQGLGLGGQWGGAALLAVENAPEGRKGLYGATPQLGAPLGFVAANGAFLGISLLVDQEEFFSWGWRIPFLAAAPLMIVAFGVGSRLRDTTASVDIAKTYEPAAVPIRALLDRSATEVMLGILGIVSCFVLYYMATAFMLEYSSRRLGYTVAETLMVQICTMPFMAAGTLLSGWLSDRWGTDRMLLAGALLTIPTGLLLAPSLQHATPWIGAPFVCASMLVLGIMYGPLGSWLPSLFPAQVRYTGTSLTFHVAGVIGGALTPLLATLLTASHGLHSAGLYLSAAGVLSFVSVAATIRR</sequence>
<protein>
    <submittedName>
        <fullName evidence="9">MFS transporter</fullName>
    </submittedName>
</protein>
<organism evidence="9 10">
    <name type="scientific">Methylorubrum extorquens</name>
    <name type="common">Methylobacterium dichloromethanicum</name>
    <name type="synonym">Methylobacterium extorquens</name>
    <dbReference type="NCBI Taxonomy" id="408"/>
    <lineage>
        <taxon>Bacteria</taxon>
        <taxon>Pseudomonadati</taxon>
        <taxon>Pseudomonadota</taxon>
        <taxon>Alphaproteobacteria</taxon>
        <taxon>Hyphomicrobiales</taxon>
        <taxon>Methylobacteriaceae</taxon>
        <taxon>Methylorubrum</taxon>
    </lineage>
</organism>
<evidence type="ECO:0000259" key="8">
    <source>
        <dbReference type="PROSITE" id="PS50850"/>
    </source>
</evidence>
<feature type="transmembrane region" description="Helical" evidence="7">
    <location>
        <begin position="12"/>
        <end position="31"/>
    </location>
</feature>
<evidence type="ECO:0000313" key="10">
    <source>
        <dbReference type="Proteomes" id="UP000180215"/>
    </source>
</evidence>
<evidence type="ECO:0000256" key="7">
    <source>
        <dbReference type="SAM" id="Phobius"/>
    </source>
</evidence>
<reference evidence="9 10" key="1">
    <citation type="submission" date="2016-10" db="EMBL/GenBank/DDBJ databases">
        <title>Draft genome sequence of Methylobacterium extorquens CP3, a seed endophyte of Crotalaria pumila with plant growth-promoting and metal tolerance properties.</title>
        <authorList>
            <person name="Sanchez-Lopez A.S."/>
            <person name="Van Hamme J.D."/>
            <person name="Thijs S."/>
            <person name="Mcammond B.M."/>
            <person name="Stevens V."/>
            <person name="Gonzalez-Chavez M.D.C."/>
            <person name="Vangronsveld J."/>
        </authorList>
    </citation>
    <scope>NUCLEOTIDE SEQUENCE [LARGE SCALE GENOMIC DNA]</scope>
    <source>
        <strain evidence="9 10">CP3</strain>
    </source>
</reference>
<dbReference type="PANTHER" id="PTHR43045">
    <property type="entry name" value="SHIKIMATE TRANSPORTER"/>
    <property type="match status" value="1"/>
</dbReference>
<evidence type="ECO:0000256" key="6">
    <source>
        <dbReference type="ARBA" id="ARBA00023136"/>
    </source>
</evidence>
<feature type="transmembrane region" description="Helical" evidence="7">
    <location>
        <begin position="138"/>
        <end position="161"/>
    </location>
</feature>
<evidence type="ECO:0000256" key="2">
    <source>
        <dbReference type="ARBA" id="ARBA00022448"/>
    </source>
</evidence>
<accession>A0A1S1NXW8</accession>
<keyword evidence="5 7" id="KW-1133">Transmembrane helix</keyword>
<dbReference type="SUPFAM" id="SSF103473">
    <property type="entry name" value="MFS general substrate transporter"/>
    <property type="match status" value="1"/>
</dbReference>
<evidence type="ECO:0000256" key="4">
    <source>
        <dbReference type="ARBA" id="ARBA00022692"/>
    </source>
</evidence>
<evidence type="ECO:0000256" key="3">
    <source>
        <dbReference type="ARBA" id="ARBA00022475"/>
    </source>
</evidence>
<feature type="transmembrane region" description="Helical" evidence="7">
    <location>
        <begin position="43"/>
        <end position="61"/>
    </location>
</feature>
<keyword evidence="4 7" id="KW-0812">Transmembrane</keyword>
<proteinExistence type="predicted"/>
<comment type="caution">
    <text evidence="9">The sequence shown here is derived from an EMBL/GenBank/DDBJ whole genome shotgun (WGS) entry which is preliminary data.</text>
</comment>
<feature type="domain" description="Major facilitator superfamily (MFS) profile" evidence="8">
    <location>
        <begin position="1"/>
        <end position="407"/>
    </location>
</feature>
<dbReference type="AlphaFoldDB" id="A0A1S1NXW8"/>
<feature type="transmembrane region" description="Helical" evidence="7">
    <location>
        <begin position="73"/>
        <end position="91"/>
    </location>
</feature>
<evidence type="ECO:0000313" key="9">
    <source>
        <dbReference type="EMBL" id="OHV15563.1"/>
    </source>
</evidence>
<name>A0A1S1NXW8_METEX</name>
<dbReference type="EMBL" id="MNAO01000249">
    <property type="protein sequence ID" value="OHV15563.1"/>
    <property type="molecule type" value="Genomic_DNA"/>
</dbReference>
<dbReference type="PANTHER" id="PTHR43045:SF2">
    <property type="entry name" value="INNER MEMBRANE METABOLITE TRANSPORT PROTEIN YHJE"/>
    <property type="match status" value="1"/>
</dbReference>